<name>A0ABR4QTD4_9CEST</name>
<dbReference type="InterPro" id="IPR027417">
    <property type="entry name" value="P-loop_NTPase"/>
</dbReference>
<evidence type="ECO:0000256" key="15">
    <source>
        <dbReference type="SAM" id="Coils"/>
    </source>
</evidence>
<evidence type="ECO:0000256" key="6">
    <source>
        <dbReference type="ARBA" id="ARBA00022701"/>
    </source>
</evidence>
<dbReference type="Gene3D" id="1.20.140.100">
    <property type="entry name" value="Dynein heavy chain, N-terminal domain 2"/>
    <property type="match status" value="1"/>
</dbReference>
<dbReference type="InterPro" id="IPR041658">
    <property type="entry name" value="AAA_lid_11"/>
</dbReference>
<evidence type="ECO:0000256" key="4">
    <source>
        <dbReference type="ARBA" id="ARBA00022197"/>
    </source>
</evidence>
<keyword evidence="12" id="KW-0505">Motor protein</keyword>
<dbReference type="InterPro" id="IPR035706">
    <property type="entry name" value="AAA_9"/>
</dbReference>
<evidence type="ECO:0000259" key="17">
    <source>
        <dbReference type="SMART" id="SM00382"/>
    </source>
</evidence>
<dbReference type="Proteomes" id="UP001651158">
    <property type="component" value="Unassembled WGS sequence"/>
</dbReference>
<organism evidence="18 19">
    <name type="scientific">Taenia crassiceps</name>
    <dbReference type="NCBI Taxonomy" id="6207"/>
    <lineage>
        <taxon>Eukaryota</taxon>
        <taxon>Metazoa</taxon>
        <taxon>Spiralia</taxon>
        <taxon>Lophotrochozoa</taxon>
        <taxon>Platyhelminthes</taxon>
        <taxon>Cestoda</taxon>
        <taxon>Eucestoda</taxon>
        <taxon>Cyclophyllidea</taxon>
        <taxon>Taeniidae</taxon>
        <taxon>Taenia</taxon>
    </lineage>
</organism>
<dbReference type="Gene3D" id="3.20.180.20">
    <property type="entry name" value="Dynein heavy chain, N-terminal domain 2"/>
    <property type="match status" value="1"/>
</dbReference>
<dbReference type="Pfam" id="PF18198">
    <property type="entry name" value="AAA_lid_11"/>
    <property type="match status" value="1"/>
</dbReference>
<dbReference type="InterPro" id="IPR042222">
    <property type="entry name" value="Dynein_2_N"/>
</dbReference>
<keyword evidence="11 15" id="KW-0175">Coiled coil</keyword>
<keyword evidence="5" id="KW-0963">Cytoplasm</keyword>
<protein>
    <recommendedName>
        <fullName evidence="4">Dynein heavy chain, cytoplasmic</fullName>
    </recommendedName>
    <alternativeName>
        <fullName evidence="14">Dynein heavy chain, cytosolic</fullName>
    </alternativeName>
</protein>
<dbReference type="Pfam" id="PF18199">
    <property type="entry name" value="Dynein_C"/>
    <property type="match status" value="1"/>
</dbReference>
<dbReference type="Pfam" id="PF12775">
    <property type="entry name" value="AAA_7"/>
    <property type="match status" value="1"/>
</dbReference>
<dbReference type="Gene3D" id="1.20.1270.280">
    <property type="match status" value="1"/>
</dbReference>
<dbReference type="Gene3D" id="1.10.8.720">
    <property type="entry name" value="Region D6 of dynein motor"/>
    <property type="match status" value="1"/>
</dbReference>
<dbReference type="InterPro" id="IPR043157">
    <property type="entry name" value="Dynein_AAA1S"/>
</dbReference>
<dbReference type="Pfam" id="PF12780">
    <property type="entry name" value="AAA_8"/>
    <property type="match status" value="1"/>
</dbReference>
<dbReference type="Gene3D" id="3.40.50.300">
    <property type="entry name" value="P-loop containing nucleotide triphosphate hydrolases"/>
    <property type="match status" value="4"/>
</dbReference>
<dbReference type="Pfam" id="PF08393">
    <property type="entry name" value="DHC_N2"/>
    <property type="match status" value="1"/>
</dbReference>
<dbReference type="SUPFAM" id="SSF52540">
    <property type="entry name" value="P-loop containing nucleoside triphosphate hydrolases"/>
    <property type="match status" value="4"/>
</dbReference>
<feature type="region of interest" description="Disordered" evidence="16">
    <location>
        <begin position="456"/>
        <end position="475"/>
    </location>
</feature>
<keyword evidence="9" id="KW-0067">ATP-binding</keyword>
<evidence type="ECO:0000256" key="11">
    <source>
        <dbReference type="ARBA" id="ARBA00023054"/>
    </source>
</evidence>
<keyword evidence="19" id="KW-1185">Reference proteome</keyword>
<dbReference type="InterPro" id="IPR013602">
    <property type="entry name" value="Dynein_heavy_linker"/>
</dbReference>
<dbReference type="Gene3D" id="1.20.920.20">
    <property type="match status" value="2"/>
</dbReference>
<dbReference type="Gene3D" id="3.10.490.20">
    <property type="match status" value="1"/>
</dbReference>
<dbReference type="Gene3D" id="6.10.140.1060">
    <property type="match status" value="1"/>
</dbReference>
<dbReference type="Gene3D" id="1.20.58.1120">
    <property type="match status" value="1"/>
</dbReference>
<gene>
    <name evidence="18" type="ORF">TcWFU_009215</name>
</gene>
<comment type="similarity">
    <text evidence="2">Belongs to the dynein heavy chain family.</text>
</comment>
<sequence length="4546" mass="518360">MVDPSSDVQERSSEVQVTVADKAFFEKYINSIVSAIDGAENATVLDKAISDQNEDDDSEGVDSAFSYIISTDVHYTNPKMQSLVFVKRNPVVEAGKSFASQLRMSTLCDGAPFETLHSLISNIVSPYYKSYIKESGKAERDGDKVAPSVEKKIAELEIGLLHLQQNIDIPEISLNINPTVLQVIKKCDGEGRRAKVSDFESYLQDSTFLNSLQGGVNRWIKDIQKVTNLNRDPSTGTALQEVTFWLNLERALSRIQEKRSSLEVTLTLEILRTAKRFLATVSFDSDTGLTRAIEMVNDYNPLMKDFPLNDLLSATDLDKIKLALQAIFTHLRKIRNTKYPLQRCLKLIEAISRDLTSQLLKVLGTRRLMHMPYEEFERIMSACFDVFGVWDDEYEKIQSLLREISKKKREEPIRMVWRTNLAHRLLQARLDNLRKLWHQHEQLRLVIVRVRPTTRTSTTQPEITKGKMVDDEPKQHPEEPLLDAADANAIDDVNKAFELVKEVDCLDLSKEGTEVWDATIKRYEERIDGVETRIAARLRDLLGTAKSANEMFRYFSRFNALFVRPHIRGAIREYQTQLINRVREDTEALHEKFKNQYRFSRASRLSKLRDIPPVAGSIIWARQIEERLNTYLRRVEDVLGKGWEHHREGQDLKSNGEDFKSKLNTNAIFDDWCRKVQHNQFNATRRIFCVEPVRVKIPNKDGSTQTTTMMKLAVTFVLDVITLSKEVRCMKAMGFRVPLSIVNRAHQTNILYPSATSLNQSVQIYEAICAKIDANNAQNLAILCAGLRREAQNLISEGVQLNWDSYRLSNFVQKFAEAILQFQEKVEDLLQVTREIDLQLKALVTCPYSKESFEEIIGKIQKLVDDLNLHKYSNLAEWVAKLDVEVENRLITRLEAGIREWTRVLHTDEKQSGDTEDADSSMSTSMVVSQQRLGGEPKIKQIFLELRITNQQMHLHPSIEVASHELFSQLTAWQNIILNLPRIQHSRYQVGLNTEEEAQRLNMNLISRLSKESDVLVHAHDAIFGILGETEEYVKTWTSYQALWDLQVDQVYNRIGTNLEVWMNVLDEIKVMRKHFDVAETQKAFGPIIIVFDKVQSKVTLKYDSWHKEILSKFGSNLGSEMQDFYKQVSEARSELEKRSVDSKATSDAVNTITYTQSLKRKLKQWEKQVNLYKTGQNILYRDRFQFPNNWRDSENIQGEWSAFQEILRRKESSISTEVASLQMKIVSEDKTVEGKTAELLNSWQKEKPIQGNMKPDEAVKALTILEGQFLRLKEERANIQRAKEALELTEEGVLPPSEERVNVALEELQDLKNVWIELSRFWEEIDQLRETPWQSVQPRKIRQQIDEMVRRLKEVPARLRHYAAYEHIRRTVQDFAKVNPIVIDLKSEALKERHWRTLVRKLNVNWVMSELTLGQLWDVDLQKNEAVIRDVFLVAQGERALEEFMKQVAEVWKTYELDLVVYQNRCRLIRGWDDLFNRIKEHINSVGAMKLSPYFKQFEEEALTWEDKLNRINALFDVWIDVQRRWVYLDGIFSGSADIKTLLAQESQRFSSVSTEFLGLLKKVSKSPLVMDVLNIPNVQRQLERLADLLSKIQRSLGEYLERQRSSFPRFYFVGDEDLLEIIGNSKNIPRLQKHFKKMFAGVNAIKLNEECTEVLGLISKEGEEVDFVHPISIKDNPTINDWLSLLEKEMRITLASYLGYAVTELQKLRSASQLEPTGFLSWLDRYQAQLVVLAAQICWSESVDAALNNPKSSDYLTACLRSVETMLTLLADTVLGEQPPVRRRKLEHLIMEHVHQRDVLRALIQAGVDSSQSFEWLSQMRFYFDSKQSDPLAQQIQGIQEALRDQMTGKDVTVELLGKNVSVNPDMAIFITMNPGYAGRSNLPDNLKKLFRSLAMTQPDRQLIAQVMLYSQGFRTAELLANKVVPLFKLCDEQLSPQSHYDFGLRALKSVLVSAGNVKRDRIKRIKDELHSKNEAINESNIAEHLPEQEILIQSIMETMVPKLVAQDIPLLYSLLKDVFPGVAYSASPMEDLRRELKRVCEEMYLVYSDDPSDSGTSGALWVQKVLQLYQITCIHHGLMMVGPSGSGKSMAWRALLKALERVEGVEGVAHVIDPKSISKDSLYGYLDPNTREWTDGLFTHTLRKIIDSIRGESQKRQWIIFDGDVDPEWVENLNSVLDDNKLLTLPNGERLGIPPNVRIMFEVQDLRYATLATVSRCGMVWFSDDIVTPEMIMTNFLRYLQNVPVDEDEDADLSFTAPVSLTAPGAGGDQAVSSPVEGAQVFISPTIQTQRDITNMLVPYFASNGLVSRCLDFAKDLDHIMDFTQLRALTSLFSLLKQTVRSVLVHNATHTDFPMPVDQMESFVSKSLVNGIIWSMAGDGPSNVRMQMSDFVRQVTTITLPPPGVPIIDYEVTITGEWQPWINKVPVIEVESHKINTMDVVVPTLDTVRHEALLYTWLAEHRPMVLCGPPGSGKTMTLFSALRSLPDMEVIGLNFSSATTPELMLKTFDQYCEYRKTPNGLVLAPQQINKWLVFFCDEINLPNEDRYGTQRVISFLRQMLEHSGFYQTSDMQWVRFERIQFVGACNPPTDPGRKPLSHRFLRHVPVIYVDYPGETSLKQIYGTFNRAMLRMLPTLRSQADSLTNAMVDFYLRSQKRFTIDMQPHYIYSPRELTRWVRGIHEALKPLESLSVEGLVRIWAHEALRLFQDRLIQDSERLWTDQNVDEVAMTYFPLIDRVAALQRPILFSNWLSKDYVAVDQEALREYVKARLKVFYEEELDVPLVLFNQVLDHVLRIDRVFRQAQGHLLLIGISGAGKTTLSRFVSWMNGLSVFQVKVHNKYTAEDFDEDLRNVLRRSGCKGEKITFIMDESNVMDSSFLERMNTLLANGEVPGLFEGDEFAALMTQCKEGAAREGLMVDSQEELYKWFTNQICRNLHVVFTMNPSSDGLKDKAATSPALFNRCVLNWFGDWSLEAYFQVGKEFTEKLDLERSDYQKPEVMPYIAEGLLPDMPTYRDMVVNAFVFVHQSLQRANERLQRRGGRTMAITPRHFLDFISHYVKLIGEKRSDLEEQQLHLNVGLQKIRETVQQVEVMQKSLTKKSKELEEMNEAANAKLKQMVKDQQEAEQKKTTSQSLQVELAKQREYIKEKRALVMEELSQVEPAVNDAKQAVEGIRKKDIQEIKAMRNPPPAVKMALEAICLLLGEKSTDWRQILTVIVKDSFVPSILNFDTEEITDSIRETMKKKYIENPEFNYEKVNRASTACGPMVKWAIAQIGYADILKKVEPLRDELKALEDAASANEKKAEDVEATIGALEKSIAKYKDEYAVLISQAQSIKADLASVEAKVERSVALIKSLSSERTRWEAGSETFKSQMATIIGDCLLSSAFMAYAGYFDQSLRLSLVSSWAIHLKAAGIQFRPDLARVEYLSTPDERLRWQASVLPNDELSVENAIILRRFNRYPLIIDPSGQAIEFLMEEYKAKKIAKTSFLDDAFRKTLESSLRFGTPLLVQDVESYDPILNPVLNREVRRTGGRTLITLGDQDIDLSPTFIIFLSTRDPSVDFAPDICSRVTFVNFTVTHSSLQSQCLNAVLKAERPDVDNKRSDLLKMQGEFQLRLRHLEKDLLQALNAAEGNLLDDDKIITNLETLKKEAGEVAKKVEETDAIMTEVDNVSQQYVPLSQACSGIYFTLDALNQVHFLYQYSLQFLLSIFNFVLTQNENLKGISDSKTRLDIITKDLFQVTYNRVGRGMLHSDQITFAVLLARIYLKGKASAGVTFESEFSVFLHGQDSASLLTSKNLPDIKGLTVEQRAALSRLQSQLPAFRNIVSAIEKEQHFNTWLETVSPETEVPTLWELPAAQTTPVGTAIYSLLLIQALRPDRLLACAHMLVFAVFGQSFMDATRSNLDLGPLVEQEIKANVPVLLCATPGFDPSGRVEDLAADLKKTLTGIAIGSAEGFSQAEKAINTAVKQGKWVMLKNVHLAPSWLVQLEKKLHSFQPHPNFRLFLTMEINPKLPVNLLRSGRVFVFEPPPGIKASLLRTFANISPTRMSRAPAERSRLYFLLAWFNAVVQERLRYAPLGWTKRYEFNESDLKSAYDTIDTWVDSASKGRSNLPPDQIPWSAIRRLMSQCIYGGRIDNNFDQTLLDTFLSRLFTEHSFDHDFVLVSDLDGQAGKNILIPEGTSREELIAWTKKLPAVQTPSWLGLPNNAEKVLLTNMGQEVIGNLLKMQQAVSTDDLLSASEVAATTLVKRASVDEGDTRPMWIRQLQSSADTWKSLLPDRLKPLERTAENITDPLFRCFDREINAGATLLNTVRDDLRNVIKVCSGATKPTNYHRDLMSDLAKGLIPASWRRYYTVPSTLTVIQWINDFAARIRQLIEISEAVSSTDHGSLRGLRVWLGGLFMPEAYITATRQAVAQTHGWALEELFLSVELVIGAQKAKPPPLPTDGCAFVVTELRLMGAEPADAKTIRLSQSIFYEMPFTILRWIRVAKEDQGVVDASAVNLPVYLNAARSVLLFTVGLHTKEPGSEFYKRGVAILSSPLG</sequence>
<dbReference type="PANTHER" id="PTHR46532">
    <property type="entry name" value="MALE FERTILITY FACTOR KL5"/>
    <property type="match status" value="1"/>
</dbReference>
<proteinExistence type="inferred from homology"/>
<dbReference type="Gene3D" id="1.10.472.130">
    <property type="match status" value="1"/>
</dbReference>
<evidence type="ECO:0000256" key="8">
    <source>
        <dbReference type="ARBA" id="ARBA00022741"/>
    </source>
</evidence>
<evidence type="ECO:0000256" key="16">
    <source>
        <dbReference type="SAM" id="MobiDB-lite"/>
    </source>
</evidence>
<feature type="domain" description="AAA+ ATPase" evidence="17">
    <location>
        <begin position="2077"/>
        <end position="2228"/>
    </location>
</feature>
<feature type="coiled-coil region" evidence="15">
    <location>
        <begin position="3089"/>
        <end position="3130"/>
    </location>
</feature>
<dbReference type="Pfam" id="PF12777">
    <property type="entry name" value="MT"/>
    <property type="match status" value="1"/>
</dbReference>
<dbReference type="InterPro" id="IPR042219">
    <property type="entry name" value="AAA_lid_11_sf"/>
</dbReference>
<dbReference type="InterPro" id="IPR054354">
    <property type="entry name" value="DYNC2H1-like_lid"/>
</dbReference>
<keyword evidence="6" id="KW-0493">Microtubule</keyword>
<dbReference type="InterPro" id="IPR013594">
    <property type="entry name" value="Dynein_heavy_tail"/>
</dbReference>
<comment type="caution">
    <text evidence="18">The sequence shown here is derived from an EMBL/GenBank/DDBJ whole genome shotgun (WGS) entry which is preliminary data.</text>
</comment>
<feature type="domain" description="AAA+ ATPase" evidence="17">
    <location>
        <begin position="2805"/>
        <end position="2971"/>
    </location>
</feature>
<feature type="coiled-coil region" evidence="15">
    <location>
        <begin position="1266"/>
        <end position="1293"/>
    </location>
</feature>
<dbReference type="SMART" id="SM00382">
    <property type="entry name" value="AAA"/>
    <property type="match status" value="3"/>
</dbReference>
<dbReference type="InterPro" id="IPR041466">
    <property type="entry name" value="Dynein_AAA5_ext"/>
</dbReference>
<feature type="compositionally biased region" description="Basic and acidic residues" evidence="16">
    <location>
        <begin position="464"/>
        <end position="475"/>
    </location>
</feature>
<dbReference type="InterPro" id="IPR041228">
    <property type="entry name" value="Dynein_C"/>
</dbReference>
<dbReference type="Pfam" id="PF12781">
    <property type="entry name" value="AAA_9"/>
    <property type="match status" value="1"/>
</dbReference>
<keyword evidence="7" id="KW-0677">Repeat</keyword>
<dbReference type="Gene3D" id="1.10.8.710">
    <property type="match status" value="1"/>
</dbReference>
<dbReference type="InterPro" id="IPR042228">
    <property type="entry name" value="Dynein_linker_3"/>
</dbReference>
<comment type="subunit">
    <text evidence="3">Consists of at least two heavy chains and a number of intermediate and light chains.</text>
</comment>
<evidence type="ECO:0000313" key="18">
    <source>
        <dbReference type="EMBL" id="KAL5112895.1"/>
    </source>
</evidence>
<feature type="coiled-coil region" evidence="15">
    <location>
        <begin position="3279"/>
        <end position="3327"/>
    </location>
</feature>
<dbReference type="InterPro" id="IPR024743">
    <property type="entry name" value="Dynein_HC_stalk"/>
</dbReference>
<dbReference type="InterPro" id="IPR003593">
    <property type="entry name" value="AAA+_ATPase"/>
</dbReference>
<comment type="subcellular location">
    <subcellularLocation>
        <location evidence="1">Cytoplasm</location>
        <location evidence="1">Cytoskeleton</location>
    </subcellularLocation>
</comment>
<feature type="domain" description="AAA+ ATPase" evidence="17">
    <location>
        <begin position="2463"/>
        <end position="2613"/>
    </location>
</feature>
<dbReference type="InterPro" id="IPR026983">
    <property type="entry name" value="DHC"/>
</dbReference>
<evidence type="ECO:0000256" key="10">
    <source>
        <dbReference type="ARBA" id="ARBA00023017"/>
    </source>
</evidence>
<evidence type="ECO:0000256" key="5">
    <source>
        <dbReference type="ARBA" id="ARBA00022490"/>
    </source>
</evidence>
<keyword evidence="13" id="KW-0206">Cytoskeleton</keyword>
<dbReference type="EMBL" id="JAKROA010000001">
    <property type="protein sequence ID" value="KAL5112895.1"/>
    <property type="molecule type" value="Genomic_DNA"/>
</dbReference>
<dbReference type="InterPro" id="IPR043160">
    <property type="entry name" value="Dynein_C_barrel"/>
</dbReference>
<dbReference type="Pfam" id="PF03028">
    <property type="entry name" value="Dynein_heavy"/>
    <property type="match status" value="1"/>
</dbReference>
<keyword evidence="10" id="KW-0243">Dynein</keyword>
<evidence type="ECO:0000256" key="14">
    <source>
        <dbReference type="ARBA" id="ARBA00033439"/>
    </source>
</evidence>
<dbReference type="Gene3D" id="1.10.287.2620">
    <property type="match status" value="1"/>
</dbReference>
<dbReference type="InterPro" id="IPR024317">
    <property type="entry name" value="Dynein_heavy_chain_D4_dom"/>
</dbReference>
<evidence type="ECO:0000313" key="19">
    <source>
        <dbReference type="Proteomes" id="UP001651158"/>
    </source>
</evidence>
<reference evidence="18 19" key="1">
    <citation type="journal article" date="2022" name="Front. Cell. Infect. Microbiol.">
        <title>The Genomes of Two Strains of Taenia crassiceps the Animal Model for the Study of Human Cysticercosis.</title>
        <authorList>
            <person name="Bobes R.J."/>
            <person name="Estrada K."/>
            <person name="Rios-Valencia D.G."/>
            <person name="Calderon-Gallegos A."/>
            <person name="de la Torre P."/>
            <person name="Carrero J.C."/>
            <person name="Sanchez-Flores A."/>
            <person name="Laclette J.P."/>
        </authorList>
    </citation>
    <scope>NUCLEOTIDE SEQUENCE [LARGE SCALE GENOMIC DNA]</scope>
    <source>
        <strain evidence="18">WFUcys</strain>
    </source>
</reference>
<dbReference type="Pfam" id="PF12774">
    <property type="entry name" value="AAA_6"/>
    <property type="match status" value="1"/>
</dbReference>
<evidence type="ECO:0000256" key="2">
    <source>
        <dbReference type="ARBA" id="ARBA00008887"/>
    </source>
</evidence>
<evidence type="ECO:0000256" key="13">
    <source>
        <dbReference type="ARBA" id="ARBA00023212"/>
    </source>
</evidence>
<dbReference type="PANTHER" id="PTHR46532:SF4">
    <property type="entry name" value="AAA+ ATPASE DOMAIN-CONTAINING PROTEIN"/>
    <property type="match status" value="1"/>
</dbReference>
<dbReference type="CDD" id="cd00009">
    <property type="entry name" value="AAA"/>
    <property type="match status" value="2"/>
</dbReference>
<dbReference type="Pfam" id="PF08385">
    <property type="entry name" value="DHC_N1"/>
    <property type="match status" value="1"/>
</dbReference>
<dbReference type="Gene3D" id="1.10.8.1220">
    <property type="match status" value="1"/>
</dbReference>
<dbReference type="Pfam" id="PF17852">
    <property type="entry name" value="Dynein_AAA_lid"/>
    <property type="match status" value="1"/>
</dbReference>
<evidence type="ECO:0000256" key="7">
    <source>
        <dbReference type="ARBA" id="ARBA00022737"/>
    </source>
</evidence>
<evidence type="ECO:0000256" key="3">
    <source>
        <dbReference type="ARBA" id="ARBA00011655"/>
    </source>
</evidence>
<evidence type="ECO:0000256" key="1">
    <source>
        <dbReference type="ARBA" id="ARBA00004245"/>
    </source>
</evidence>
<dbReference type="Gene3D" id="1.20.920.30">
    <property type="match status" value="1"/>
</dbReference>
<dbReference type="InterPro" id="IPR004273">
    <property type="entry name" value="Dynein_heavy_D6_P-loop"/>
</dbReference>
<dbReference type="InterPro" id="IPR035699">
    <property type="entry name" value="AAA_6"/>
</dbReference>
<evidence type="ECO:0000256" key="9">
    <source>
        <dbReference type="ARBA" id="ARBA00022840"/>
    </source>
</evidence>
<accession>A0ABR4QTD4</accession>
<keyword evidence="8" id="KW-0547">Nucleotide-binding</keyword>
<evidence type="ECO:0000256" key="12">
    <source>
        <dbReference type="ARBA" id="ARBA00023175"/>
    </source>
</evidence>
<dbReference type="Pfam" id="PF22597">
    <property type="entry name" value="DYN_lid"/>
    <property type="match status" value="1"/>
</dbReference>